<evidence type="ECO:0000313" key="1">
    <source>
        <dbReference type="EMBL" id="PMD65539.1"/>
    </source>
</evidence>
<proteinExistence type="predicted"/>
<dbReference type="GeneID" id="36578908"/>
<gene>
    <name evidence="1" type="ORF">K444DRAFT_182550</name>
</gene>
<dbReference type="AlphaFoldDB" id="A0A2J6TRA6"/>
<dbReference type="InParanoid" id="A0A2J6TRA6"/>
<reference evidence="1 2" key="1">
    <citation type="submission" date="2016-04" db="EMBL/GenBank/DDBJ databases">
        <title>A degradative enzymes factory behind the ericoid mycorrhizal symbiosis.</title>
        <authorList>
            <consortium name="DOE Joint Genome Institute"/>
            <person name="Martino E."/>
            <person name="Morin E."/>
            <person name="Grelet G."/>
            <person name="Kuo A."/>
            <person name="Kohler A."/>
            <person name="Daghino S."/>
            <person name="Barry K."/>
            <person name="Choi C."/>
            <person name="Cichocki N."/>
            <person name="Clum A."/>
            <person name="Copeland A."/>
            <person name="Hainaut M."/>
            <person name="Haridas S."/>
            <person name="Labutti K."/>
            <person name="Lindquist E."/>
            <person name="Lipzen A."/>
            <person name="Khouja H.-R."/>
            <person name="Murat C."/>
            <person name="Ohm R."/>
            <person name="Olson A."/>
            <person name="Spatafora J."/>
            <person name="Veneault-Fourrey C."/>
            <person name="Henrissat B."/>
            <person name="Grigoriev I."/>
            <person name="Martin F."/>
            <person name="Perotto S."/>
        </authorList>
    </citation>
    <scope>NUCLEOTIDE SEQUENCE [LARGE SCALE GENOMIC DNA]</scope>
    <source>
        <strain evidence="1 2">E</strain>
    </source>
</reference>
<sequence length="181" mass="20594">MSSLFRLFSAPQGKSREQRRRNSSIIHRLFLSSLCSHFLACSVSYLLKSIQSAPLPFYLPHARICSLGPIQIFKSNSHLLSHVQTFLFSRVVVLAPQLCDIQLKHVTHVTLTIQHRFRSSVKCKGIQIQPSSRVAKQRQNLNASPDQIVFDNLVFCSFRMCNVLCNAFAAFDGRPERKFGM</sequence>
<keyword evidence="2" id="KW-1185">Reference proteome</keyword>
<accession>A0A2J6TRA6</accession>
<dbReference type="RefSeq" id="XP_024742443.1">
    <property type="nucleotide sequence ID" value="XM_024870826.1"/>
</dbReference>
<name>A0A2J6TRA6_9HELO</name>
<organism evidence="1 2">
    <name type="scientific">Hyaloscypha bicolor E</name>
    <dbReference type="NCBI Taxonomy" id="1095630"/>
    <lineage>
        <taxon>Eukaryota</taxon>
        <taxon>Fungi</taxon>
        <taxon>Dikarya</taxon>
        <taxon>Ascomycota</taxon>
        <taxon>Pezizomycotina</taxon>
        <taxon>Leotiomycetes</taxon>
        <taxon>Helotiales</taxon>
        <taxon>Hyaloscyphaceae</taxon>
        <taxon>Hyaloscypha</taxon>
        <taxon>Hyaloscypha bicolor</taxon>
    </lineage>
</organism>
<dbReference type="EMBL" id="KZ613746">
    <property type="protein sequence ID" value="PMD65539.1"/>
    <property type="molecule type" value="Genomic_DNA"/>
</dbReference>
<evidence type="ECO:0000313" key="2">
    <source>
        <dbReference type="Proteomes" id="UP000235371"/>
    </source>
</evidence>
<protein>
    <submittedName>
        <fullName evidence="1">Uncharacterized protein</fullName>
    </submittedName>
</protein>
<dbReference type="Proteomes" id="UP000235371">
    <property type="component" value="Unassembled WGS sequence"/>
</dbReference>